<evidence type="ECO:0000313" key="4">
    <source>
        <dbReference type="Proteomes" id="UP001519887"/>
    </source>
</evidence>
<evidence type="ECO:0000313" key="3">
    <source>
        <dbReference type="EMBL" id="MBW7456816.1"/>
    </source>
</evidence>
<dbReference type="Gene3D" id="3.90.550.10">
    <property type="entry name" value="Spore Coat Polysaccharide Biosynthesis Protein SpsA, Chain A"/>
    <property type="match status" value="1"/>
</dbReference>
<dbReference type="EMBL" id="JAHZIK010000672">
    <property type="protein sequence ID" value="MBW7456816.1"/>
    <property type="molecule type" value="Genomic_DNA"/>
</dbReference>
<proteinExistence type="predicted"/>
<keyword evidence="3" id="KW-0328">Glycosyltransferase</keyword>
<feature type="domain" description="Glycosyltransferase 2-like" evidence="2">
    <location>
        <begin position="1"/>
        <end position="43"/>
    </location>
</feature>
<dbReference type="EC" id="2.4.-.-" evidence="3"/>
<dbReference type="SUPFAM" id="SSF53448">
    <property type="entry name" value="Nucleotide-diphospho-sugar transferases"/>
    <property type="match status" value="1"/>
</dbReference>
<sequence length="188" mass="21745">LNQAAAAARGSWLLELDADDWLAFDCLQSLAASIADADGISVLYANHDEWLMRSNQELLFRRTVSSMSELDEKRLLDEAVPIAPRLYRLTALREIGGWWEEGIFDGRLYEDFQMLSRMSRSFSARHVPDVLYHRRLRHSSITRSNQDNYAQWRHWFRSAMEECGQNRYLESAHEPAPTPGSRCSEPPE</sequence>
<evidence type="ECO:0000256" key="1">
    <source>
        <dbReference type="SAM" id="MobiDB-lite"/>
    </source>
</evidence>
<gene>
    <name evidence="3" type="ORF">K0U00_22535</name>
</gene>
<protein>
    <submittedName>
        <fullName evidence="3">Glycosyltransferase</fullName>
        <ecNumber evidence="3">2.4.-.-</ecNumber>
    </submittedName>
</protein>
<comment type="caution">
    <text evidence="3">The sequence shown here is derived from an EMBL/GenBank/DDBJ whole genome shotgun (WGS) entry which is preliminary data.</text>
</comment>
<dbReference type="InterPro" id="IPR029044">
    <property type="entry name" value="Nucleotide-diphossugar_trans"/>
</dbReference>
<keyword evidence="3" id="KW-0808">Transferase</keyword>
<name>A0ABS7C7I5_9BACL</name>
<keyword evidence="4" id="KW-1185">Reference proteome</keyword>
<dbReference type="GO" id="GO:0016757">
    <property type="term" value="F:glycosyltransferase activity"/>
    <property type="evidence" value="ECO:0007669"/>
    <property type="project" value="UniProtKB-KW"/>
</dbReference>
<evidence type="ECO:0000259" key="2">
    <source>
        <dbReference type="Pfam" id="PF00535"/>
    </source>
</evidence>
<accession>A0ABS7C7I5</accession>
<organism evidence="3 4">
    <name type="scientific">Paenibacillus sepulcri</name>
    <dbReference type="NCBI Taxonomy" id="359917"/>
    <lineage>
        <taxon>Bacteria</taxon>
        <taxon>Bacillati</taxon>
        <taxon>Bacillota</taxon>
        <taxon>Bacilli</taxon>
        <taxon>Bacillales</taxon>
        <taxon>Paenibacillaceae</taxon>
        <taxon>Paenibacillus</taxon>
    </lineage>
</organism>
<feature type="non-terminal residue" evidence="3">
    <location>
        <position position="1"/>
    </location>
</feature>
<reference evidence="3 4" key="1">
    <citation type="submission" date="2021-07" db="EMBL/GenBank/DDBJ databases">
        <title>Paenibacillus radiodurans sp. nov., isolated from the southeastern edge of Tengger Desert.</title>
        <authorList>
            <person name="Zhang G."/>
        </authorList>
    </citation>
    <scope>NUCLEOTIDE SEQUENCE [LARGE SCALE GENOMIC DNA]</scope>
    <source>
        <strain evidence="3 4">CCM 7311</strain>
    </source>
</reference>
<feature type="region of interest" description="Disordered" evidence="1">
    <location>
        <begin position="169"/>
        <end position="188"/>
    </location>
</feature>
<dbReference type="Pfam" id="PF00535">
    <property type="entry name" value="Glycos_transf_2"/>
    <property type="match status" value="1"/>
</dbReference>
<dbReference type="Proteomes" id="UP001519887">
    <property type="component" value="Unassembled WGS sequence"/>
</dbReference>
<dbReference type="InterPro" id="IPR001173">
    <property type="entry name" value="Glyco_trans_2-like"/>
</dbReference>